<reference evidence="1 2" key="1">
    <citation type="submission" date="2020-08" db="EMBL/GenBank/DDBJ databases">
        <title>Genome public.</title>
        <authorList>
            <person name="Liu C."/>
            <person name="Sun Q."/>
        </authorList>
    </citation>
    <scope>NUCLEOTIDE SEQUENCE [LARGE SCALE GENOMIC DNA]</scope>
    <source>
        <strain evidence="1 2">BX0805</strain>
    </source>
</reference>
<dbReference type="RefSeq" id="WP_186981647.1">
    <property type="nucleotide sequence ID" value="NZ_JACOQH010000002.1"/>
</dbReference>
<dbReference type="InterPro" id="IPR009734">
    <property type="entry name" value="Myoviridae_GpU"/>
</dbReference>
<gene>
    <name evidence="1" type="ORF">H8Z76_03070</name>
</gene>
<organism evidence="1 2">
    <name type="scientific">Roseburia yibonii</name>
    <dbReference type="NCBI Taxonomy" id="2763063"/>
    <lineage>
        <taxon>Bacteria</taxon>
        <taxon>Bacillati</taxon>
        <taxon>Bacillota</taxon>
        <taxon>Clostridia</taxon>
        <taxon>Lachnospirales</taxon>
        <taxon>Lachnospiraceae</taxon>
        <taxon>Roseburia</taxon>
    </lineage>
</organism>
<keyword evidence="2" id="KW-1185">Reference proteome</keyword>
<name>A0ABR7I7V1_9FIRM</name>
<protein>
    <submittedName>
        <fullName evidence="1">Phage tail protein</fullName>
    </submittedName>
</protein>
<proteinExistence type="predicted"/>
<accession>A0ABR7I7V1</accession>
<comment type="caution">
    <text evidence="1">The sequence shown here is derived from an EMBL/GenBank/DDBJ whole genome shotgun (WGS) entry which is preliminary data.</text>
</comment>
<dbReference type="Proteomes" id="UP000621540">
    <property type="component" value="Unassembled WGS sequence"/>
</dbReference>
<evidence type="ECO:0000313" key="1">
    <source>
        <dbReference type="EMBL" id="MBC5753015.1"/>
    </source>
</evidence>
<evidence type="ECO:0000313" key="2">
    <source>
        <dbReference type="Proteomes" id="UP000621540"/>
    </source>
</evidence>
<sequence>MSEANDAADLAAYNRENWMPATVIGSFGPYMNFAVSDSYMFTFSNFQREVSGKWSTHEGILSKAESEYIGWDLSSMTFDIILSMAHGINPRLMLDLLEYQVKSGAVEMLVIGGRRVGFGNGIYYKITKISEAWNTIYRNGLLYECKITLTVEEY</sequence>
<dbReference type="EMBL" id="JACOQH010000002">
    <property type="protein sequence ID" value="MBC5753015.1"/>
    <property type="molecule type" value="Genomic_DNA"/>
</dbReference>
<dbReference type="Pfam" id="PF06995">
    <property type="entry name" value="Phage_P2_GpU"/>
    <property type="match status" value="1"/>
</dbReference>